<comment type="caution">
    <text evidence="8">The sequence shown here is derived from an EMBL/GenBank/DDBJ whole genome shotgun (WGS) entry which is preliminary data.</text>
</comment>
<dbReference type="Gene3D" id="1.10.10.10">
    <property type="entry name" value="Winged helix-like DNA-binding domain superfamily/Winged helix DNA-binding domain"/>
    <property type="match status" value="1"/>
</dbReference>
<dbReference type="Proteomes" id="UP000436088">
    <property type="component" value="Unassembled WGS sequence"/>
</dbReference>
<dbReference type="InterPro" id="IPR032675">
    <property type="entry name" value="LRR_dom_sf"/>
</dbReference>
<dbReference type="Pfam" id="PF18052">
    <property type="entry name" value="Rx_N"/>
    <property type="match status" value="1"/>
</dbReference>
<dbReference type="GO" id="GO:0043531">
    <property type="term" value="F:ADP binding"/>
    <property type="evidence" value="ECO:0007669"/>
    <property type="project" value="InterPro"/>
</dbReference>
<name>A0A6A2Z559_HIBSY</name>
<keyword evidence="9" id="KW-1185">Reference proteome</keyword>
<dbReference type="InterPro" id="IPR038005">
    <property type="entry name" value="RX-like_CC"/>
</dbReference>
<dbReference type="SUPFAM" id="SSF52540">
    <property type="entry name" value="P-loop containing nucleoside triphosphate hydrolases"/>
    <property type="match status" value="2"/>
</dbReference>
<dbReference type="InterPro" id="IPR042197">
    <property type="entry name" value="Apaf_helical"/>
</dbReference>
<reference evidence="8" key="1">
    <citation type="submission" date="2019-09" db="EMBL/GenBank/DDBJ databases">
        <title>Draft genome information of white flower Hibiscus syriacus.</title>
        <authorList>
            <person name="Kim Y.-M."/>
        </authorList>
    </citation>
    <scope>NUCLEOTIDE SEQUENCE [LARGE SCALE GENOMIC DNA]</scope>
    <source>
        <strain evidence="8">YM2019G1</strain>
    </source>
</reference>
<evidence type="ECO:0000259" key="6">
    <source>
        <dbReference type="Pfam" id="PF23559"/>
    </source>
</evidence>
<dbReference type="InterPro" id="IPR036388">
    <property type="entry name" value="WH-like_DNA-bd_sf"/>
</dbReference>
<evidence type="ECO:0000256" key="2">
    <source>
        <dbReference type="ARBA" id="ARBA00022741"/>
    </source>
</evidence>
<feature type="domain" description="Disease resistance R13L4/SHOC-2-like LRR" evidence="7">
    <location>
        <begin position="620"/>
        <end position="910"/>
    </location>
</feature>
<dbReference type="InterPro" id="IPR055414">
    <property type="entry name" value="LRR_R13L4/SHOC2-like"/>
</dbReference>
<dbReference type="FunFam" id="1.10.10.10:FF:000322">
    <property type="entry name" value="Probable disease resistance protein At1g63360"/>
    <property type="match status" value="1"/>
</dbReference>
<dbReference type="PRINTS" id="PR00364">
    <property type="entry name" value="DISEASERSIST"/>
</dbReference>
<keyword evidence="3" id="KW-0611">Plant defense</keyword>
<evidence type="ECO:0000313" key="8">
    <source>
        <dbReference type="EMBL" id="KAE8686579.1"/>
    </source>
</evidence>
<dbReference type="PANTHER" id="PTHR23155">
    <property type="entry name" value="DISEASE RESISTANCE PROTEIN RP"/>
    <property type="match status" value="1"/>
</dbReference>
<dbReference type="Pfam" id="PF23598">
    <property type="entry name" value="LRR_14"/>
    <property type="match status" value="1"/>
</dbReference>
<evidence type="ECO:0000259" key="4">
    <source>
        <dbReference type="Pfam" id="PF00931"/>
    </source>
</evidence>
<feature type="domain" description="Disease resistance protein winged helix" evidence="6">
    <location>
        <begin position="427"/>
        <end position="502"/>
    </location>
</feature>
<evidence type="ECO:0000259" key="5">
    <source>
        <dbReference type="Pfam" id="PF18052"/>
    </source>
</evidence>
<gene>
    <name evidence="8" type="ORF">F3Y22_tig00111057pilonHSYRG00033</name>
</gene>
<accession>A0A6A2Z559</accession>
<protein>
    <submittedName>
        <fullName evidence="8">CC-NBS-LRR class disease resistance protein</fullName>
    </submittedName>
</protein>
<keyword evidence="2" id="KW-0547">Nucleotide-binding</keyword>
<keyword evidence="1" id="KW-0677">Repeat</keyword>
<organism evidence="8 9">
    <name type="scientific">Hibiscus syriacus</name>
    <name type="common">Rose of Sharon</name>
    <dbReference type="NCBI Taxonomy" id="106335"/>
    <lineage>
        <taxon>Eukaryota</taxon>
        <taxon>Viridiplantae</taxon>
        <taxon>Streptophyta</taxon>
        <taxon>Embryophyta</taxon>
        <taxon>Tracheophyta</taxon>
        <taxon>Spermatophyta</taxon>
        <taxon>Magnoliopsida</taxon>
        <taxon>eudicotyledons</taxon>
        <taxon>Gunneridae</taxon>
        <taxon>Pentapetalae</taxon>
        <taxon>rosids</taxon>
        <taxon>malvids</taxon>
        <taxon>Malvales</taxon>
        <taxon>Malvaceae</taxon>
        <taxon>Malvoideae</taxon>
        <taxon>Hibiscus</taxon>
    </lineage>
</organism>
<evidence type="ECO:0000256" key="3">
    <source>
        <dbReference type="ARBA" id="ARBA00022821"/>
    </source>
</evidence>
<dbReference type="Gene3D" id="1.10.8.430">
    <property type="entry name" value="Helical domain of apoptotic protease-activating factors"/>
    <property type="match status" value="1"/>
</dbReference>
<dbReference type="SUPFAM" id="SSF52058">
    <property type="entry name" value="L domain-like"/>
    <property type="match status" value="1"/>
</dbReference>
<dbReference type="Gene3D" id="3.40.50.300">
    <property type="entry name" value="P-loop containing nucleotide triphosphate hydrolases"/>
    <property type="match status" value="2"/>
</dbReference>
<feature type="domain" description="Disease resistance N-terminal" evidence="5">
    <location>
        <begin position="5"/>
        <end position="88"/>
    </location>
</feature>
<dbReference type="InterPro" id="IPR044974">
    <property type="entry name" value="Disease_R_plants"/>
</dbReference>
<dbReference type="FunFam" id="3.40.50.300:FF:001091">
    <property type="entry name" value="Probable disease resistance protein At1g61300"/>
    <property type="match status" value="2"/>
</dbReference>
<dbReference type="InterPro" id="IPR002182">
    <property type="entry name" value="NB-ARC"/>
</dbReference>
<dbReference type="CDD" id="cd14798">
    <property type="entry name" value="RX-CC_like"/>
    <property type="match status" value="1"/>
</dbReference>
<feature type="domain" description="NB-ARC" evidence="4">
    <location>
        <begin position="1001"/>
        <end position="1115"/>
    </location>
</feature>
<dbReference type="EMBL" id="VEPZ02001214">
    <property type="protein sequence ID" value="KAE8686579.1"/>
    <property type="molecule type" value="Genomic_DNA"/>
</dbReference>
<dbReference type="InterPro" id="IPR027417">
    <property type="entry name" value="P-loop_NTPase"/>
</dbReference>
<evidence type="ECO:0000256" key="1">
    <source>
        <dbReference type="ARBA" id="ARBA00022737"/>
    </source>
</evidence>
<dbReference type="Gene3D" id="1.20.5.4130">
    <property type="match status" value="1"/>
</dbReference>
<dbReference type="Pfam" id="PF23559">
    <property type="entry name" value="WHD_DRP"/>
    <property type="match status" value="1"/>
</dbReference>
<dbReference type="Pfam" id="PF00931">
    <property type="entry name" value="NB-ARC"/>
    <property type="match status" value="2"/>
</dbReference>
<dbReference type="AlphaFoldDB" id="A0A6A2Z559"/>
<sequence length="1137" mass="131397">MAWSAVSSAANTIGNLLAQEATYLWGVEEQVDRLQTELKWMQSSLIEADAKQSNDRRIRLWVAEIRELAYDAEDVIEDFALRIGSRRRGGLSNCIKRSACILKEGRMLHKTRSEIGKIFTRITELVRRLQAYGIKELRDEEGPSASAERRESRRPYPHIIDDNVVGLETDVKELISVIVDNESASRVVSICGMGGLGKTTLAKKIYHDGQVKDHFDHLVWVFVSEQCQKRKVWLDILSGLNISFQVDWKTREEEISEKLFKFLKEKKCLMVLDDIWSNEAWDSIKPAFPEKETRSKILITSRNREVVSHADSRGYLHDLQCLNKEQSWELFQKIAFAQPSIGSKDEGKMKDLGEKMVERCAGLPLAIVVLGGILVTKDSVNEWEKVAENVIPYLKRGKGHGVEEVLALSYDDLPYYLRPCFLYLSNFPEDFEIQVYRLIQLWVAEGIVLSEEEDGNEGSITEDLADRYLLELVERCMVQVGERDVATLKIKTVQLHDLMRNLCLSKAKQENFLCAVDQSNACSISTVQRIHRVSATDVLWIQRIKSPNLRSLVFFSEYSSGYEFLKQMKVFRKPKPRKMLDYLDKHHGRAETGCLFHSILIFLFLFLMLPGLNELFTYMFNNFKLLRVFTYEGKASSTLGGCKLSSDIGNLVHLRFLSLRGVRYLCLPSSLGNLRCLQTLDLRIYEVILVPNVIWRMEQLRHLYLPEKFKVKRKLKLGTLRILRTLVNFNTKDCCLKDLSNMTNLRELEIRGAFEIEDFNVDDLHKNAPIIQSKYLHSLSIFNDEGRIDPRHLNHLLSSCVCICKLSLDVEVSELPQYDHLSPNLAYIKLRMCKIGEDPMPTLEKLPSLRVLELHYQAFTGKKMFCSAQGFPKLESLSLKELCYLWKWKVEEGAMRCLRQLQIERCKGLKMLPDELMFIKTLQQLKIEGMPKEFKERVEKRADDLGKVQHVLSVTFKSWKECNYIVDWRCKTVLLFVRNSESRWPYPHIIDDNIVGLDIDVKKLVSDIVDDESASGVVSICGMGGLGKTTLAKKIYHHSQVQGHFDNLFWVFVSEQSQKRRVWQDILFSLNIPFEVDWKTREEEISEKLFKLLKEKKCLMILDAIWSKEAWDSIKPASAQLIFMLCSFVFLTILGYL</sequence>
<dbReference type="Gene3D" id="3.80.10.10">
    <property type="entry name" value="Ribonuclease Inhibitor"/>
    <property type="match status" value="1"/>
</dbReference>
<dbReference type="PANTHER" id="PTHR23155:SF1185">
    <property type="entry name" value="DISEASE RESISTANCE RPP8-LIKE PROTEIN 3-RELATED"/>
    <property type="match status" value="1"/>
</dbReference>
<proteinExistence type="predicted"/>
<evidence type="ECO:0000313" key="9">
    <source>
        <dbReference type="Proteomes" id="UP000436088"/>
    </source>
</evidence>
<dbReference type="InterPro" id="IPR041118">
    <property type="entry name" value="Rx_N"/>
</dbReference>
<dbReference type="FunFam" id="1.10.8.430:FF:000003">
    <property type="entry name" value="Probable disease resistance protein At5g66910"/>
    <property type="match status" value="1"/>
</dbReference>
<dbReference type="InterPro" id="IPR058922">
    <property type="entry name" value="WHD_DRP"/>
</dbReference>
<dbReference type="GO" id="GO:0098542">
    <property type="term" value="P:defense response to other organism"/>
    <property type="evidence" value="ECO:0007669"/>
    <property type="project" value="TreeGrafter"/>
</dbReference>
<evidence type="ECO:0000259" key="7">
    <source>
        <dbReference type="Pfam" id="PF23598"/>
    </source>
</evidence>
<feature type="domain" description="NB-ARC" evidence="4">
    <location>
        <begin position="168"/>
        <end position="338"/>
    </location>
</feature>